<feature type="domain" description="Phage capsid-like C-terminal" evidence="3">
    <location>
        <begin position="168"/>
        <end position="454"/>
    </location>
</feature>
<dbReference type="SUPFAM" id="SSF56563">
    <property type="entry name" value="Major capsid protein gp5"/>
    <property type="match status" value="1"/>
</dbReference>
<evidence type="ECO:0000313" key="4">
    <source>
        <dbReference type="EMBL" id="CAB4141459.1"/>
    </source>
</evidence>
<evidence type="ECO:0000259" key="3">
    <source>
        <dbReference type="Pfam" id="PF05065"/>
    </source>
</evidence>
<sequence length="477" mass="51356">MTLEEILALLDALAANPNATPEEMAATLAQVRDALLALTQPSDNGDNSAPQGDTLTAEQTLAITEKITKLDNIRKKKLAARAAIAGIKSADWSAPANALPTGTKTGNASPKIEVKSRHNAKHFKSNEDAFKVGKFLRAVSGDQASYQWCQDNGIAVKTMSEGNDISAGILVPEVWEDAIWNLKEPRGIARQYARIVPMNSPVTKRIKFQGGANTYFVGEGVAPTASDLQYGFTSLTAKKLGHLQYVTYELADDALVNVVDEITREAAYALSDKEDQCLFLGDATSNFGGVTGLRSAYQFLVEQAGGTWATDADKAKLASAVVGATNAWSGITRDNISSLRGKVRQGQGNDYAYFCSSQFYFDVMGKLAYAAGGVTGTEIVNGVPQERFDGYPVVFVETMPAETATNDIPLYFGSMSNAVDFGDLKATTVETDKNIRTQIWEIVTTERFDINVHDVGNYNATAANRKRGSLAALITKN</sequence>
<accession>A0A6J5MCE7</accession>
<proteinExistence type="predicted"/>
<dbReference type="Gene3D" id="3.30.2400.10">
    <property type="entry name" value="Major capsid protein gp5"/>
    <property type="match status" value="1"/>
</dbReference>
<evidence type="ECO:0000256" key="2">
    <source>
        <dbReference type="ARBA" id="ARBA00022844"/>
    </source>
</evidence>
<organism evidence="4">
    <name type="scientific">uncultured Caudovirales phage</name>
    <dbReference type="NCBI Taxonomy" id="2100421"/>
    <lineage>
        <taxon>Viruses</taxon>
        <taxon>Duplodnaviria</taxon>
        <taxon>Heunggongvirae</taxon>
        <taxon>Uroviricota</taxon>
        <taxon>Caudoviricetes</taxon>
        <taxon>Peduoviridae</taxon>
        <taxon>Maltschvirus</taxon>
        <taxon>Maltschvirus maltsch</taxon>
    </lineage>
</organism>
<comment type="subcellular location">
    <subcellularLocation>
        <location evidence="1">Virion</location>
    </subcellularLocation>
</comment>
<dbReference type="NCBIfam" id="TIGR01554">
    <property type="entry name" value="major_cap_HK97"/>
    <property type="match status" value="1"/>
</dbReference>
<dbReference type="InterPro" id="IPR024455">
    <property type="entry name" value="Phage_capsid"/>
</dbReference>
<protein>
    <submittedName>
        <fullName evidence="4">Major_cap_HK97, phage major capsid protein, HK97 family</fullName>
    </submittedName>
</protein>
<dbReference type="EMBL" id="LR796391">
    <property type="protein sequence ID" value="CAB4141459.1"/>
    <property type="molecule type" value="Genomic_DNA"/>
</dbReference>
<dbReference type="Pfam" id="PF05065">
    <property type="entry name" value="Phage_capsid"/>
    <property type="match status" value="1"/>
</dbReference>
<dbReference type="InterPro" id="IPR054612">
    <property type="entry name" value="Phage_capsid-like_C"/>
</dbReference>
<reference evidence="4" key="1">
    <citation type="submission" date="2020-04" db="EMBL/GenBank/DDBJ databases">
        <authorList>
            <person name="Chiriac C."/>
            <person name="Salcher M."/>
            <person name="Ghai R."/>
            <person name="Kavagutti S V."/>
        </authorList>
    </citation>
    <scope>NUCLEOTIDE SEQUENCE</scope>
</reference>
<keyword evidence="2" id="KW-0946">Virion</keyword>
<dbReference type="GO" id="GO:0044423">
    <property type="term" value="C:virion component"/>
    <property type="evidence" value="ECO:0007669"/>
    <property type="project" value="UniProtKB-KW"/>
</dbReference>
<name>A0A6J5MCE7_9CAUD</name>
<evidence type="ECO:0000256" key="1">
    <source>
        <dbReference type="ARBA" id="ARBA00004328"/>
    </source>
</evidence>
<gene>
    <name evidence="4" type="ORF">UFOVP418_34</name>
</gene>